<keyword evidence="3" id="KW-1185">Reference proteome</keyword>
<evidence type="ECO:0000256" key="1">
    <source>
        <dbReference type="SAM" id="MobiDB-lite"/>
    </source>
</evidence>
<feature type="compositionally biased region" description="Polar residues" evidence="1">
    <location>
        <begin position="13"/>
        <end position="22"/>
    </location>
</feature>
<name>A0AAD7HY70_9AGAR</name>
<evidence type="ECO:0008006" key="4">
    <source>
        <dbReference type="Google" id="ProtNLM"/>
    </source>
</evidence>
<dbReference type="AlphaFoldDB" id="A0AAD7HY70"/>
<dbReference type="Proteomes" id="UP001215280">
    <property type="component" value="Unassembled WGS sequence"/>
</dbReference>
<organism evidence="2 3">
    <name type="scientific">Mycena maculata</name>
    <dbReference type="NCBI Taxonomy" id="230809"/>
    <lineage>
        <taxon>Eukaryota</taxon>
        <taxon>Fungi</taxon>
        <taxon>Dikarya</taxon>
        <taxon>Basidiomycota</taxon>
        <taxon>Agaricomycotina</taxon>
        <taxon>Agaricomycetes</taxon>
        <taxon>Agaricomycetidae</taxon>
        <taxon>Agaricales</taxon>
        <taxon>Marasmiineae</taxon>
        <taxon>Mycenaceae</taxon>
        <taxon>Mycena</taxon>
    </lineage>
</organism>
<evidence type="ECO:0000313" key="2">
    <source>
        <dbReference type="EMBL" id="KAJ7729994.1"/>
    </source>
</evidence>
<accession>A0AAD7HY70</accession>
<dbReference type="EMBL" id="JARJLG010000194">
    <property type="protein sequence ID" value="KAJ7729994.1"/>
    <property type="molecule type" value="Genomic_DNA"/>
</dbReference>
<comment type="caution">
    <text evidence="2">The sequence shown here is derived from an EMBL/GenBank/DDBJ whole genome shotgun (WGS) entry which is preliminary data.</text>
</comment>
<reference evidence="2" key="1">
    <citation type="submission" date="2023-03" db="EMBL/GenBank/DDBJ databases">
        <title>Massive genome expansion in bonnet fungi (Mycena s.s.) driven by repeated elements and novel gene families across ecological guilds.</title>
        <authorList>
            <consortium name="Lawrence Berkeley National Laboratory"/>
            <person name="Harder C.B."/>
            <person name="Miyauchi S."/>
            <person name="Viragh M."/>
            <person name="Kuo A."/>
            <person name="Thoen E."/>
            <person name="Andreopoulos B."/>
            <person name="Lu D."/>
            <person name="Skrede I."/>
            <person name="Drula E."/>
            <person name="Henrissat B."/>
            <person name="Morin E."/>
            <person name="Kohler A."/>
            <person name="Barry K."/>
            <person name="LaButti K."/>
            <person name="Morin E."/>
            <person name="Salamov A."/>
            <person name="Lipzen A."/>
            <person name="Mereny Z."/>
            <person name="Hegedus B."/>
            <person name="Baldrian P."/>
            <person name="Stursova M."/>
            <person name="Weitz H."/>
            <person name="Taylor A."/>
            <person name="Grigoriev I.V."/>
            <person name="Nagy L.G."/>
            <person name="Martin F."/>
            <person name="Kauserud H."/>
        </authorList>
    </citation>
    <scope>NUCLEOTIDE SEQUENCE</scope>
    <source>
        <strain evidence="2">CBHHK188m</strain>
    </source>
</reference>
<feature type="compositionally biased region" description="Basic and acidic residues" evidence="1">
    <location>
        <begin position="1"/>
        <end position="12"/>
    </location>
</feature>
<proteinExistence type="predicted"/>
<gene>
    <name evidence="2" type="ORF">DFH07DRAFT_756513</name>
</gene>
<protein>
    <recommendedName>
        <fullName evidence="4">F-box domain-containing protein</fullName>
    </recommendedName>
</protein>
<sequence>MYLFETDSKESSSNKTPVHSDILETNNPPTEFQIPSIHDFLSSAHAQKSSPDDKIALLQSSLKKLRAEHHSLNIQIRNHGGAVSPLRRMPTENSSLIFSLTITPHHPWAESALWLVSAVSARWRNIVLSQPSLGHY</sequence>
<feature type="region of interest" description="Disordered" evidence="1">
    <location>
        <begin position="1"/>
        <end position="22"/>
    </location>
</feature>
<evidence type="ECO:0000313" key="3">
    <source>
        <dbReference type="Proteomes" id="UP001215280"/>
    </source>
</evidence>